<name>A0A2V3A0K4_9BACI</name>
<organism evidence="3 4">
    <name type="scientific">Cytobacillus oceanisediminis</name>
    <dbReference type="NCBI Taxonomy" id="665099"/>
    <lineage>
        <taxon>Bacteria</taxon>
        <taxon>Bacillati</taxon>
        <taxon>Bacillota</taxon>
        <taxon>Bacilli</taxon>
        <taxon>Bacillales</taxon>
        <taxon>Bacillaceae</taxon>
        <taxon>Cytobacillus</taxon>
    </lineage>
</organism>
<keyword evidence="1" id="KW-0175">Coiled coil</keyword>
<evidence type="ECO:0000256" key="2">
    <source>
        <dbReference type="SAM" id="MobiDB-lite"/>
    </source>
</evidence>
<dbReference type="OrthoDB" id="2927792at2"/>
<dbReference type="EMBL" id="QGTW01000003">
    <property type="protein sequence ID" value="PWW30316.1"/>
    <property type="molecule type" value="Genomic_DNA"/>
</dbReference>
<reference evidence="3 4" key="1">
    <citation type="submission" date="2018-05" db="EMBL/GenBank/DDBJ databases">
        <title>Freshwater and sediment microbial communities from various areas in North America, analyzing microbe dynamics in response to fracking.</title>
        <authorList>
            <person name="Lamendella R."/>
        </authorList>
    </citation>
    <scope>NUCLEOTIDE SEQUENCE [LARGE SCALE GENOMIC DNA]</scope>
    <source>
        <strain evidence="3 4">15_TX</strain>
    </source>
</reference>
<comment type="caution">
    <text evidence="3">The sequence shown here is derived from an EMBL/GenBank/DDBJ whole genome shotgun (WGS) entry which is preliminary data.</text>
</comment>
<evidence type="ECO:0000313" key="4">
    <source>
        <dbReference type="Proteomes" id="UP000247150"/>
    </source>
</evidence>
<dbReference type="Proteomes" id="UP000247150">
    <property type="component" value="Unassembled WGS sequence"/>
</dbReference>
<feature type="coiled-coil region" evidence="1">
    <location>
        <begin position="5"/>
        <end position="39"/>
    </location>
</feature>
<accession>A0A2V3A0K4</accession>
<evidence type="ECO:0000313" key="3">
    <source>
        <dbReference type="EMBL" id="PWW30316.1"/>
    </source>
</evidence>
<protein>
    <submittedName>
        <fullName evidence="3">Exodeoxyribonuclease VII small subunit</fullName>
    </submittedName>
</protein>
<sequence length="87" mass="9934">MQGKIVEKRELLAMLTEIYDQLEELESVLESNLSGLRQNWYEDQTDKITVCGNKLETIENELTAFSETKSETDNAKGSKSMQLELGF</sequence>
<evidence type="ECO:0000256" key="1">
    <source>
        <dbReference type="SAM" id="Coils"/>
    </source>
</evidence>
<proteinExistence type="predicted"/>
<dbReference type="RefSeq" id="WP_110064191.1">
    <property type="nucleotide sequence ID" value="NZ_QGTW01000003.1"/>
</dbReference>
<gene>
    <name evidence="3" type="ORF">DFO73_103200</name>
</gene>
<feature type="region of interest" description="Disordered" evidence="2">
    <location>
        <begin position="68"/>
        <end position="87"/>
    </location>
</feature>
<dbReference type="AlphaFoldDB" id="A0A2V3A0K4"/>